<feature type="compositionally biased region" description="Basic residues" evidence="1">
    <location>
        <begin position="200"/>
        <end position="215"/>
    </location>
</feature>
<dbReference type="AlphaFoldDB" id="A0A9W4E372"/>
<feature type="compositionally biased region" description="Basic residues" evidence="1">
    <location>
        <begin position="26"/>
        <end position="38"/>
    </location>
</feature>
<gene>
    <name evidence="2" type="ORF">SCOCK_160217</name>
</gene>
<accession>A0A9W4E372</accession>
<feature type="compositionally biased region" description="Basic residues" evidence="1">
    <location>
        <begin position="48"/>
        <end position="98"/>
    </location>
</feature>
<protein>
    <submittedName>
        <fullName evidence="2">Uncharacterized protein</fullName>
    </submittedName>
</protein>
<feature type="compositionally biased region" description="Low complexity" evidence="1">
    <location>
        <begin position="1"/>
        <end position="11"/>
    </location>
</feature>
<evidence type="ECO:0000256" key="1">
    <source>
        <dbReference type="SAM" id="MobiDB-lite"/>
    </source>
</evidence>
<keyword evidence="3" id="KW-1185">Reference proteome</keyword>
<dbReference type="EMBL" id="CAJSLV010000044">
    <property type="protein sequence ID" value="CAG6392435.1"/>
    <property type="molecule type" value="Genomic_DNA"/>
</dbReference>
<organism evidence="2 3">
    <name type="scientific">Actinacidiphila cocklensis</name>
    <dbReference type="NCBI Taxonomy" id="887465"/>
    <lineage>
        <taxon>Bacteria</taxon>
        <taxon>Bacillati</taxon>
        <taxon>Actinomycetota</taxon>
        <taxon>Actinomycetes</taxon>
        <taxon>Kitasatosporales</taxon>
        <taxon>Streptomycetaceae</taxon>
        <taxon>Actinacidiphila</taxon>
    </lineage>
</organism>
<feature type="region of interest" description="Disordered" evidence="1">
    <location>
        <begin position="172"/>
        <end position="229"/>
    </location>
</feature>
<evidence type="ECO:0000313" key="3">
    <source>
        <dbReference type="Proteomes" id="UP001152519"/>
    </source>
</evidence>
<evidence type="ECO:0000313" key="2">
    <source>
        <dbReference type="EMBL" id="CAG6392435.1"/>
    </source>
</evidence>
<proteinExistence type="predicted"/>
<feature type="compositionally biased region" description="Basic residues" evidence="1">
    <location>
        <begin position="112"/>
        <end position="126"/>
    </location>
</feature>
<reference evidence="2" key="1">
    <citation type="submission" date="2021-05" db="EMBL/GenBank/DDBJ databases">
        <authorList>
            <person name="Arsene-Ploetze F."/>
        </authorList>
    </citation>
    <scope>NUCLEOTIDE SEQUENCE</scope>
    <source>
        <strain evidence="2">DSM 42138</strain>
    </source>
</reference>
<dbReference type="Proteomes" id="UP001152519">
    <property type="component" value="Unassembled WGS sequence"/>
</dbReference>
<comment type="caution">
    <text evidence="2">The sequence shown here is derived from an EMBL/GenBank/DDBJ whole genome shotgun (WGS) entry which is preliminary data.</text>
</comment>
<sequence>MVLVAGGPALGRRARRGRGRPVVLPRRGHRPAAQHLRTRAGAAAATVRRPRRPRRAGARPPHRVLRQRPRRARRGGRRRAVHGQPRRGSRRDRRRGGRGLRAGLPGCALPDRRRRRLRARRRHRAAARPARPGPAHRADHEAGPRPGGLPGRRAARALRPAAARLLAAPLAQRRGQGPGSVRPLGPVAVKAASGRSRPAASRHRACGKSKSRCGSRVRLSAASRPAFCP</sequence>
<feature type="region of interest" description="Disordered" evidence="1">
    <location>
        <begin position="1"/>
        <end position="152"/>
    </location>
</feature>
<name>A0A9W4E372_9ACTN</name>